<evidence type="ECO:0000256" key="2">
    <source>
        <dbReference type="SAM" id="Coils"/>
    </source>
</evidence>
<accession>A0A926URV8</accession>
<sequence>MWEDSEFAPTSEVISILETQVDDMTAQAIAYTMEQLLSQGALDVYTQAITMKKSRHGILITVICPCDRQAICEQILFQETSTLGIRVRQQERQILQRELQEVTTEYGNARVKIAWRNGFCTVQPEYEDCAKLARSHNLPLSMIQESVKAAFQLPIKP</sequence>
<dbReference type="PANTHER" id="PTHR36566:SF1">
    <property type="entry name" value="PYRIDINIUM-3,5-BISTHIOCARBOXYLIC ACID MONONUCLEOTIDE NICKEL INSERTION PROTEIN"/>
    <property type="match status" value="1"/>
</dbReference>
<dbReference type="Proteomes" id="UP000631421">
    <property type="component" value="Unassembled WGS sequence"/>
</dbReference>
<keyword evidence="1" id="KW-0533">Nickel</keyword>
<name>A0A926URV8_9CYAN</name>
<dbReference type="AlphaFoldDB" id="A0A926URV8"/>
<reference evidence="3" key="2">
    <citation type="submission" date="2020-08" db="EMBL/GenBank/DDBJ databases">
        <authorList>
            <person name="Chen M."/>
            <person name="Teng W."/>
            <person name="Zhao L."/>
            <person name="Hu C."/>
            <person name="Zhou Y."/>
            <person name="Han B."/>
            <person name="Song L."/>
            <person name="Shu W."/>
        </authorList>
    </citation>
    <scope>NUCLEOTIDE SEQUENCE</scope>
    <source>
        <strain evidence="3">FACHB-1277</strain>
    </source>
</reference>
<organism evidence="3 4">
    <name type="scientific">Pseudanabaena cinerea FACHB-1277</name>
    <dbReference type="NCBI Taxonomy" id="2949581"/>
    <lineage>
        <taxon>Bacteria</taxon>
        <taxon>Bacillati</taxon>
        <taxon>Cyanobacteriota</taxon>
        <taxon>Cyanophyceae</taxon>
        <taxon>Pseudanabaenales</taxon>
        <taxon>Pseudanabaenaceae</taxon>
        <taxon>Pseudanabaena</taxon>
        <taxon>Pseudanabaena cinerea</taxon>
    </lineage>
</organism>
<proteinExistence type="predicted"/>
<feature type="coiled-coil region" evidence="2">
    <location>
        <begin position="85"/>
        <end position="112"/>
    </location>
</feature>
<keyword evidence="4" id="KW-1185">Reference proteome</keyword>
<reference evidence="3" key="1">
    <citation type="journal article" date="2015" name="ISME J.">
        <title>Draft Genome Sequence of Streptomyces incarnatus NRRL8089, which Produces the Nucleoside Antibiotic Sinefungin.</title>
        <authorList>
            <person name="Oshima K."/>
            <person name="Hattori M."/>
            <person name="Shimizu H."/>
            <person name="Fukuda K."/>
            <person name="Nemoto M."/>
            <person name="Inagaki K."/>
            <person name="Tamura T."/>
        </authorList>
    </citation>
    <scope>NUCLEOTIDE SEQUENCE</scope>
    <source>
        <strain evidence="3">FACHB-1277</strain>
    </source>
</reference>
<evidence type="ECO:0000313" key="3">
    <source>
        <dbReference type="EMBL" id="MBD2149641.1"/>
    </source>
</evidence>
<dbReference type="PANTHER" id="PTHR36566">
    <property type="entry name" value="NICKEL INSERTION PROTEIN-RELATED"/>
    <property type="match status" value="1"/>
</dbReference>
<comment type="caution">
    <text evidence="3">The sequence shown here is derived from an EMBL/GenBank/DDBJ whole genome shotgun (WGS) entry which is preliminary data.</text>
</comment>
<dbReference type="Gene3D" id="3.10.20.300">
    <property type="entry name" value="mk0293 like domain"/>
    <property type="match status" value="1"/>
</dbReference>
<dbReference type="Gene3D" id="3.30.70.1380">
    <property type="entry name" value="Transcriptional regulatory protein pf0864 domain like"/>
    <property type="match status" value="1"/>
</dbReference>
<evidence type="ECO:0000313" key="4">
    <source>
        <dbReference type="Proteomes" id="UP000631421"/>
    </source>
</evidence>
<dbReference type="Pfam" id="PF01969">
    <property type="entry name" value="Ni_insertion"/>
    <property type="match status" value="1"/>
</dbReference>
<dbReference type="InterPro" id="IPR002822">
    <property type="entry name" value="Ni_insertion"/>
</dbReference>
<protein>
    <submittedName>
        <fullName evidence="3">DUF111 family protein</fullName>
    </submittedName>
</protein>
<gene>
    <name evidence="3" type="ORF">H6F44_05805</name>
</gene>
<dbReference type="EMBL" id="JACJPY010000011">
    <property type="protein sequence ID" value="MBD2149641.1"/>
    <property type="molecule type" value="Genomic_DNA"/>
</dbReference>
<keyword evidence="2" id="KW-0175">Coiled coil</keyword>
<evidence type="ECO:0000256" key="1">
    <source>
        <dbReference type="ARBA" id="ARBA00022596"/>
    </source>
</evidence>